<dbReference type="InParanoid" id="F9XRU6"/>
<protein>
    <submittedName>
        <fullName evidence="2">Uncharacterized protein</fullName>
    </submittedName>
</protein>
<dbReference type="RefSeq" id="XP_003847001.1">
    <property type="nucleotide sequence ID" value="XM_003846953.1"/>
</dbReference>
<organism evidence="2 3">
    <name type="scientific">Zymoseptoria tritici (strain CBS 115943 / IPO323)</name>
    <name type="common">Speckled leaf blotch fungus</name>
    <name type="synonym">Septoria tritici</name>
    <dbReference type="NCBI Taxonomy" id="336722"/>
    <lineage>
        <taxon>Eukaryota</taxon>
        <taxon>Fungi</taxon>
        <taxon>Dikarya</taxon>
        <taxon>Ascomycota</taxon>
        <taxon>Pezizomycotina</taxon>
        <taxon>Dothideomycetes</taxon>
        <taxon>Dothideomycetidae</taxon>
        <taxon>Mycosphaerellales</taxon>
        <taxon>Mycosphaerellaceae</taxon>
        <taxon>Zymoseptoria</taxon>
    </lineage>
</organism>
<dbReference type="EMBL" id="CM001214">
    <property type="protein sequence ID" value="EGP81977.1"/>
    <property type="molecule type" value="Genomic_DNA"/>
</dbReference>
<keyword evidence="3" id="KW-1185">Reference proteome</keyword>
<dbReference type="HOGENOM" id="CLU_1533782_0_0_1"/>
<feature type="region of interest" description="Disordered" evidence="1">
    <location>
        <begin position="134"/>
        <end position="175"/>
    </location>
</feature>
<evidence type="ECO:0000313" key="2">
    <source>
        <dbReference type="EMBL" id="EGP81977.1"/>
    </source>
</evidence>
<reference evidence="2 3" key="1">
    <citation type="journal article" date="2011" name="PLoS Genet.">
        <title>Finished genome of the fungal wheat pathogen Mycosphaerella graminicola reveals dispensome structure, chromosome plasticity, and stealth pathogenesis.</title>
        <authorList>
            <person name="Goodwin S.B."/>
            <person name="Ben M'barek S."/>
            <person name="Dhillon B."/>
            <person name="Wittenberg A.H.J."/>
            <person name="Crane C.F."/>
            <person name="Hane J.K."/>
            <person name="Foster A.J."/>
            <person name="Van der Lee T.A.J."/>
            <person name="Grimwood J."/>
            <person name="Aerts A."/>
            <person name="Antoniw J."/>
            <person name="Bailey A."/>
            <person name="Bluhm B."/>
            <person name="Bowler J."/>
            <person name="Bristow J."/>
            <person name="van der Burgt A."/>
            <person name="Canto-Canche B."/>
            <person name="Churchill A.C.L."/>
            <person name="Conde-Ferraez L."/>
            <person name="Cools H.J."/>
            <person name="Coutinho P.M."/>
            <person name="Csukai M."/>
            <person name="Dehal P."/>
            <person name="De Wit P."/>
            <person name="Donzelli B."/>
            <person name="van de Geest H.C."/>
            <person name="van Ham R.C.H.J."/>
            <person name="Hammond-Kosack K.E."/>
            <person name="Henrissat B."/>
            <person name="Kilian A."/>
            <person name="Kobayashi A.K."/>
            <person name="Koopmann E."/>
            <person name="Kourmpetis Y."/>
            <person name="Kuzniar A."/>
            <person name="Lindquist E."/>
            <person name="Lombard V."/>
            <person name="Maliepaard C."/>
            <person name="Martins N."/>
            <person name="Mehrabi R."/>
            <person name="Nap J.P.H."/>
            <person name="Ponomarenko A."/>
            <person name="Rudd J.J."/>
            <person name="Salamov A."/>
            <person name="Schmutz J."/>
            <person name="Schouten H.J."/>
            <person name="Shapiro H."/>
            <person name="Stergiopoulos I."/>
            <person name="Torriani S.F.F."/>
            <person name="Tu H."/>
            <person name="de Vries R.P."/>
            <person name="Waalwijk C."/>
            <person name="Ware S.B."/>
            <person name="Wiebenga A."/>
            <person name="Zwiers L.-H."/>
            <person name="Oliver R.P."/>
            <person name="Grigoriev I.V."/>
            <person name="Kema G.H.J."/>
        </authorList>
    </citation>
    <scope>NUCLEOTIDE SEQUENCE [LARGE SCALE GENOMIC DNA]</scope>
    <source>
        <strain evidence="3">CBS 115943 / IPO323</strain>
    </source>
</reference>
<dbReference type="Proteomes" id="UP000008062">
    <property type="component" value="Chromosome 19"/>
</dbReference>
<dbReference type="VEuPathDB" id="FungiDB:ZTRI_19.26"/>
<evidence type="ECO:0000313" key="3">
    <source>
        <dbReference type="Proteomes" id="UP000008062"/>
    </source>
</evidence>
<gene>
    <name evidence="2" type="ORF">MYCGRDRAFT_97939</name>
</gene>
<dbReference type="GeneID" id="13399246"/>
<name>F9XRU6_ZYMTI</name>
<sequence>MVDSRWDVFVDPSSSRHGYGVGVCTPRCENEGDVRDAKEDLLLFGDMGWDVGHSPPPRPFPFLPERTSSTTAVEIIRLNGDGPYETKDMDIGGLGVRNGARGVDALRGTTTVSPDFDDGEAEDFGEHRVAAAQGGNESFVAAGGKDEVEEEVGKDGWEDIDDEAAAGAGGMSSLF</sequence>
<dbReference type="KEGG" id="ztr:MYCGRDRAFT_97939"/>
<dbReference type="eggNOG" id="ENOG502RVI8">
    <property type="taxonomic scope" value="Eukaryota"/>
</dbReference>
<dbReference type="AlphaFoldDB" id="F9XRU6"/>
<accession>F9XRU6</accession>
<evidence type="ECO:0000256" key="1">
    <source>
        <dbReference type="SAM" id="MobiDB-lite"/>
    </source>
</evidence>
<proteinExistence type="predicted"/>